<evidence type="ECO:0000313" key="4">
    <source>
        <dbReference type="Proteomes" id="UP001362999"/>
    </source>
</evidence>
<dbReference type="Pfam" id="PF20149">
    <property type="entry name" value="DUF6532"/>
    <property type="match status" value="1"/>
</dbReference>
<dbReference type="InterPro" id="IPR045341">
    <property type="entry name" value="DUF6532"/>
</dbReference>
<organism evidence="3 4">
    <name type="scientific">Favolaschia claudopus</name>
    <dbReference type="NCBI Taxonomy" id="2862362"/>
    <lineage>
        <taxon>Eukaryota</taxon>
        <taxon>Fungi</taxon>
        <taxon>Dikarya</taxon>
        <taxon>Basidiomycota</taxon>
        <taxon>Agaricomycotina</taxon>
        <taxon>Agaricomycetes</taxon>
        <taxon>Agaricomycetidae</taxon>
        <taxon>Agaricales</taxon>
        <taxon>Marasmiineae</taxon>
        <taxon>Mycenaceae</taxon>
        <taxon>Favolaschia</taxon>
    </lineage>
</organism>
<dbReference type="AlphaFoldDB" id="A0AAW0DCX9"/>
<keyword evidence="4" id="KW-1185">Reference proteome</keyword>
<evidence type="ECO:0000313" key="3">
    <source>
        <dbReference type="EMBL" id="KAK7049034.1"/>
    </source>
</evidence>
<protein>
    <recommendedName>
        <fullName evidence="2">DUF6532 domain-containing protein</fullName>
    </recommendedName>
</protein>
<dbReference type="EMBL" id="JAWWNJ010000009">
    <property type="protein sequence ID" value="KAK7049034.1"/>
    <property type="molecule type" value="Genomic_DNA"/>
</dbReference>
<proteinExistence type="predicted"/>
<feature type="region of interest" description="Disordered" evidence="1">
    <location>
        <begin position="50"/>
        <end position="69"/>
    </location>
</feature>
<evidence type="ECO:0000259" key="2">
    <source>
        <dbReference type="Pfam" id="PF20149"/>
    </source>
</evidence>
<name>A0AAW0DCX9_9AGAR</name>
<feature type="region of interest" description="Disordered" evidence="1">
    <location>
        <begin position="1"/>
        <end position="26"/>
    </location>
</feature>
<accession>A0AAW0DCX9</accession>
<feature type="compositionally biased region" description="Polar residues" evidence="1">
    <location>
        <begin position="1"/>
        <end position="17"/>
    </location>
</feature>
<reference evidence="3 4" key="1">
    <citation type="journal article" date="2024" name="J Genomics">
        <title>Draft genome sequencing and assembly of Favolaschia claudopus CIRM-BRFM 2984 isolated from oak limbs.</title>
        <authorList>
            <person name="Navarro D."/>
            <person name="Drula E."/>
            <person name="Chaduli D."/>
            <person name="Cazenave R."/>
            <person name="Ahrendt S."/>
            <person name="Wang J."/>
            <person name="Lipzen A."/>
            <person name="Daum C."/>
            <person name="Barry K."/>
            <person name="Grigoriev I.V."/>
            <person name="Favel A."/>
            <person name="Rosso M.N."/>
            <person name="Martin F."/>
        </authorList>
    </citation>
    <scope>NUCLEOTIDE SEQUENCE [LARGE SCALE GENOMIC DNA]</scope>
    <source>
        <strain evidence="3 4">CIRM-BRFM 2984</strain>
    </source>
</reference>
<feature type="region of interest" description="Disordered" evidence="1">
    <location>
        <begin position="93"/>
        <end position="113"/>
    </location>
</feature>
<sequence>MSSEDFASNNNNPTSSVPGRGQGARVVTAGIGPHSKLSLFSCANADMKNRRKTPGNAIPSMPQSTPQAVAPGAHLVHLQNPDSALLQNQYHGATGLLQPGSSPTNPFHAGSGQASTAAQDWLFAQFRADPHFLAQLQDMVGPMPGFSEDQDEMFADPQADMVDGSDDHGPSISSGAGDLPISMLTLPLVPPTSNSLETPPNHRVFPSATANMSSTYIEINPPRPVTRRAAKATYSDFSSPSTRDLHTPACHERIYGARKDFKECARLAAKGADGFGFVSCSAQASNEEQDRIATANRKLVATLTEKSAFVFSNTHDRTIKGSMYQHPSIAVVVGGVLYKNLLSMGMQFTQYFDDTSPEIPHDAQNHKPTLSLVTIALAITAIRAAIMDHSWRGTVRTVPASFLTRTLQEKLSEARNNLLKDVVAPVSPPEVMDDMDFAQNQ</sequence>
<feature type="domain" description="DUF6532" evidence="2">
    <location>
        <begin position="250"/>
        <end position="396"/>
    </location>
</feature>
<dbReference type="Proteomes" id="UP001362999">
    <property type="component" value="Unassembled WGS sequence"/>
</dbReference>
<comment type="caution">
    <text evidence="3">The sequence shown here is derived from an EMBL/GenBank/DDBJ whole genome shotgun (WGS) entry which is preliminary data.</text>
</comment>
<gene>
    <name evidence="3" type="ORF">R3P38DRAFT_3175288</name>
</gene>
<evidence type="ECO:0000256" key="1">
    <source>
        <dbReference type="SAM" id="MobiDB-lite"/>
    </source>
</evidence>